<dbReference type="AlphaFoldDB" id="A0AAV5RZM0"/>
<reference evidence="1 2" key="1">
    <citation type="journal article" date="2023" name="Elife">
        <title>Identification of key yeast species and microbe-microbe interactions impacting larval growth of Drosophila in the wild.</title>
        <authorList>
            <person name="Mure A."/>
            <person name="Sugiura Y."/>
            <person name="Maeda R."/>
            <person name="Honda K."/>
            <person name="Sakurai N."/>
            <person name="Takahashi Y."/>
            <person name="Watada M."/>
            <person name="Katoh T."/>
            <person name="Gotoh A."/>
            <person name="Gotoh Y."/>
            <person name="Taniguchi I."/>
            <person name="Nakamura K."/>
            <person name="Hayashi T."/>
            <person name="Katayama T."/>
            <person name="Uemura T."/>
            <person name="Hattori Y."/>
        </authorList>
    </citation>
    <scope>NUCLEOTIDE SEQUENCE [LARGE SCALE GENOMIC DNA]</scope>
    <source>
        <strain evidence="1 2">KH-74</strain>
    </source>
</reference>
<comment type="caution">
    <text evidence="1">The sequence shown here is derived from an EMBL/GenBank/DDBJ whole genome shotgun (WGS) entry which is preliminary data.</text>
</comment>
<name>A0AAV5RZM0_MAUHU</name>
<evidence type="ECO:0000313" key="2">
    <source>
        <dbReference type="Proteomes" id="UP001377567"/>
    </source>
</evidence>
<keyword evidence="2" id="KW-1185">Reference proteome</keyword>
<sequence length="448" mass="51248">MKDKSILLAPDLSTDIIKPLRSKRMDYSNIPTPITAAVPPPDFVHIQGQLSLRRIRNDGPHMSSPSTYVGTHNDYSDKYNTLKENCVFPYNDPNTMDSKKENHEQTPFEIKGEAAGSHPTGIKVRDQVNRRISSSAGTVVYTPANGNEVSKVRSLLKGRYANTYRNDLYITTLFNNPQFQTKHSKASRVKKVKKCIIDKTQTSKSSLMLSAFTDINYRFECPITGSSLEGGDGSSQNLPSKSLFLSDDICKLLAIENNPYRSSNISQPSQPRIQDHDNDCSFKFEDTITIDALCLPNCISLDSVDVSNESADFIETSSIYSEREFEELVESLESLSLKERGIFLKDETKESEEELNCRDEPVTLEPKTNVKYHRYYRFINKEPKKETVDPITQILTAPIYKSPRKRYHLIRRHKNYKTAGDEKHQTTITANENKRNFHRTRWWLNLVE</sequence>
<evidence type="ECO:0000313" key="1">
    <source>
        <dbReference type="EMBL" id="GMM56850.1"/>
    </source>
</evidence>
<protein>
    <submittedName>
        <fullName evidence="1">Uncharacterized protein</fullName>
    </submittedName>
</protein>
<gene>
    <name evidence="1" type="ORF">DAKH74_034660</name>
</gene>
<proteinExistence type="predicted"/>
<organism evidence="1 2">
    <name type="scientific">Maudiozyma humilis</name>
    <name type="common">Sour dough yeast</name>
    <name type="synonym">Kazachstania humilis</name>
    <dbReference type="NCBI Taxonomy" id="51915"/>
    <lineage>
        <taxon>Eukaryota</taxon>
        <taxon>Fungi</taxon>
        <taxon>Dikarya</taxon>
        <taxon>Ascomycota</taxon>
        <taxon>Saccharomycotina</taxon>
        <taxon>Saccharomycetes</taxon>
        <taxon>Saccharomycetales</taxon>
        <taxon>Saccharomycetaceae</taxon>
        <taxon>Maudiozyma</taxon>
    </lineage>
</organism>
<dbReference type="EMBL" id="BTGD01000010">
    <property type="protein sequence ID" value="GMM56850.1"/>
    <property type="molecule type" value="Genomic_DNA"/>
</dbReference>
<accession>A0AAV5RZM0</accession>
<dbReference type="Proteomes" id="UP001377567">
    <property type="component" value="Unassembled WGS sequence"/>
</dbReference>